<dbReference type="InterPro" id="IPR015422">
    <property type="entry name" value="PyrdxlP-dep_Trfase_small"/>
</dbReference>
<feature type="binding site" evidence="4">
    <location>
        <position position="227"/>
    </location>
    <ligand>
        <name>pyridoxal 5'-phosphate</name>
        <dbReference type="ChEBI" id="CHEBI:597326"/>
    </ligand>
</feature>
<dbReference type="InterPro" id="IPR015424">
    <property type="entry name" value="PyrdxlP-dep_Trfase"/>
</dbReference>
<dbReference type="Pfam" id="PF22580">
    <property type="entry name" value="KYNU_C"/>
    <property type="match status" value="1"/>
</dbReference>
<accession>A0A1E3P5D4</accession>
<sequence length="461" mass="51838">MSFEQAQALDNEYPVLSSDFNIPTFKSVGLKPTKTANEDDQVTYLCGNSLGLMPKSTKDAILNELDAWSARGVESHFNHPTSTCWMDIDLPVVPKLAPIVGALEEEIAIMGSLTSNLNALMVAFYKPIGSKTKILFEKNSFPSDYYAIYNQIKLKGLDPKENMIQLKPRLGDAYYIKTQDILDTIEQNHEKIAMVLLPGIQYYTGQLFDIAKITSFAKKYDIIVGWDLAHAVGNVPLKLHDWGVDFATWCSYKYLNSGPGGVSGIFVNTAHGSNVEDEYIPRLAGWWGNNSTKRFQMLENFEPIKGALGFRQSNPSVVDVVSLKSSLEIVEKFGGIGKLREKSIKLTNFLEHALQNSRYYITPEESFDKTSDFPEFTILTPESSDERGAQLSLLFFPRTSETRKGIMDEIFNYLRDNGVICDERRPDVIRLAPVPLYNTFADVYKAVQVLESAFEHLSILQ</sequence>
<dbReference type="GO" id="GO:0005737">
    <property type="term" value="C:cytoplasm"/>
    <property type="evidence" value="ECO:0007669"/>
    <property type="project" value="UniProtKB-SubCell"/>
</dbReference>
<proteinExistence type="inferred from homology"/>
<dbReference type="SUPFAM" id="SSF53383">
    <property type="entry name" value="PLP-dependent transferases"/>
    <property type="match status" value="1"/>
</dbReference>
<dbReference type="InterPro" id="IPR015421">
    <property type="entry name" value="PyrdxlP-dep_Trfase_major"/>
</dbReference>
<dbReference type="AlphaFoldDB" id="A0A1E3P5D4"/>
<dbReference type="EC" id="3.7.1.3" evidence="4 5"/>
<gene>
    <name evidence="4" type="primary">BNA5</name>
    <name evidence="6" type="ORF">WICANDRAFT_29082</name>
</gene>
<dbReference type="PANTHER" id="PTHR14084">
    <property type="entry name" value="KYNURENINASE"/>
    <property type="match status" value="1"/>
</dbReference>
<dbReference type="RefSeq" id="XP_019039883.1">
    <property type="nucleotide sequence ID" value="XM_019181574.1"/>
</dbReference>
<feature type="binding site" evidence="4">
    <location>
        <begin position="141"/>
        <end position="144"/>
    </location>
    <ligand>
        <name>pyridoxal 5'-phosphate</name>
        <dbReference type="ChEBI" id="CHEBI:597326"/>
    </ligand>
</feature>
<dbReference type="GO" id="GO:0019805">
    <property type="term" value="P:quinolinate biosynthetic process"/>
    <property type="evidence" value="ECO:0007669"/>
    <property type="project" value="UniProtKB-UniRule"/>
</dbReference>
<comment type="similarity">
    <text evidence="4 5">Belongs to the kynureninase family.</text>
</comment>
<evidence type="ECO:0000256" key="4">
    <source>
        <dbReference type="HAMAP-Rule" id="MF_03017"/>
    </source>
</evidence>
<comment type="pathway">
    <text evidence="4 5">Amino-acid degradation; L-kynurenine degradation; L-alanine and anthranilate from L-kynurenine: step 1/1.</text>
</comment>
<dbReference type="GO" id="GO:0030170">
    <property type="term" value="F:pyridoxal phosphate binding"/>
    <property type="evidence" value="ECO:0007669"/>
    <property type="project" value="UniProtKB-UniRule"/>
</dbReference>
<dbReference type="UniPathway" id="UPA00253">
    <property type="reaction ID" value="UER00329"/>
</dbReference>
<feature type="binding site" evidence="4">
    <location>
        <position position="230"/>
    </location>
    <ligand>
        <name>pyridoxal 5'-phosphate</name>
        <dbReference type="ChEBI" id="CHEBI:597326"/>
    </ligand>
</feature>
<dbReference type="PANTHER" id="PTHR14084:SF0">
    <property type="entry name" value="KYNURENINASE"/>
    <property type="match status" value="1"/>
</dbReference>
<evidence type="ECO:0000256" key="3">
    <source>
        <dbReference type="ARBA" id="ARBA00022898"/>
    </source>
</evidence>
<organism evidence="6 7">
    <name type="scientific">Wickerhamomyces anomalus (strain ATCC 58044 / CBS 1984 / NCYC 433 / NRRL Y-366-8)</name>
    <name type="common">Yeast</name>
    <name type="synonym">Hansenula anomala</name>
    <dbReference type="NCBI Taxonomy" id="683960"/>
    <lineage>
        <taxon>Eukaryota</taxon>
        <taxon>Fungi</taxon>
        <taxon>Dikarya</taxon>
        <taxon>Ascomycota</taxon>
        <taxon>Saccharomycotina</taxon>
        <taxon>Saccharomycetes</taxon>
        <taxon>Phaffomycetales</taxon>
        <taxon>Wickerhamomycetaceae</taxon>
        <taxon>Wickerhamomyces</taxon>
    </lineage>
</organism>
<keyword evidence="7" id="KW-1185">Reference proteome</keyword>
<evidence type="ECO:0000313" key="6">
    <source>
        <dbReference type="EMBL" id="ODQ60676.1"/>
    </source>
</evidence>
<comment type="catalytic activity">
    <reaction evidence="4 5">
        <text>L-kynurenine + H2O = anthranilate + L-alanine + H(+)</text>
        <dbReference type="Rhea" id="RHEA:16813"/>
        <dbReference type="ChEBI" id="CHEBI:15377"/>
        <dbReference type="ChEBI" id="CHEBI:15378"/>
        <dbReference type="ChEBI" id="CHEBI:16567"/>
        <dbReference type="ChEBI" id="CHEBI:57959"/>
        <dbReference type="ChEBI" id="CHEBI:57972"/>
        <dbReference type="EC" id="3.7.1.3"/>
    </reaction>
</comment>
<dbReference type="InterPro" id="IPR010111">
    <property type="entry name" value="Kynureninase"/>
</dbReference>
<comment type="subcellular location">
    <subcellularLocation>
        <location evidence="4 5">Cytoplasm</location>
    </subcellularLocation>
</comment>
<feature type="binding site" evidence="4">
    <location>
        <position position="114"/>
    </location>
    <ligand>
        <name>pyridoxal 5'-phosphate</name>
        <dbReference type="ChEBI" id="CHEBI:597326"/>
    </ligand>
</feature>
<dbReference type="HAMAP" id="MF_01970">
    <property type="entry name" value="Kynureninase"/>
    <property type="match status" value="1"/>
</dbReference>
<keyword evidence="3 4" id="KW-0663">Pyridoxal phosphate</keyword>
<comment type="pathway">
    <text evidence="4 5">Cofactor biosynthesis; NAD(+) biosynthesis; quinolinate from L-kynurenine: step 2/3.</text>
</comment>
<dbReference type="GO" id="GO:0034354">
    <property type="term" value="P:'de novo' NAD+ biosynthetic process from L-tryptophan"/>
    <property type="evidence" value="ECO:0007669"/>
    <property type="project" value="UniProtKB-UniRule"/>
</dbReference>
<dbReference type="PIRSF" id="PIRSF038800">
    <property type="entry name" value="KYNU"/>
    <property type="match status" value="1"/>
</dbReference>
<dbReference type="GO" id="GO:0043420">
    <property type="term" value="P:anthranilate metabolic process"/>
    <property type="evidence" value="ECO:0007669"/>
    <property type="project" value="UniProtKB-UniRule"/>
</dbReference>
<feature type="binding site" evidence="4">
    <location>
        <position position="314"/>
    </location>
    <ligand>
        <name>pyridoxal 5'-phosphate</name>
        <dbReference type="ChEBI" id="CHEBI:597326"/>
    </ligand>
</feature>
<dbReference type="GO" id="GO:0097268">
    <property type="term" value="C:cytoophidium"/>
    <property type="evidence" value="ECO:0007669"/>
    <property type="project" value="EnsemblFungi"/>
</dbReference>
<dbReference type="FunFam" id="3.40.640.10:FF:000031">
    <property type="entry name" value="Kynureninase"/>
    <property type="match status" value="1"/>
</dbReference>
<evidence type="ECO:0000256" key="5">
    <source>
        <dbReference type="PIRNR" id="PIRNR038800"/>
    </source>
</evidence>
<feature type="binding site" evidence="4">
    <location>
        <position position="113"/>
    </location>
    <ligand>
        <name>pyridoxal 5'-phosphate</name>
        <dbReference type="ChEBI" id="CHEBI:597326"/>
    </ligand>
</feature>
<dbReference type="Gene3D" id="3.40.640.10">
    <property type="entry name" value="Type I PLP-dependent aspartate aminotransferase-like (Major domain)"/>
    <property type="match status" value="1"/>
</dbReference>
<protein>
    <recommendedName>
        <fullName evidence="4 5">Kynureninase</fullName>
        <ecNumber evidence="4 5">3.7.1.3</ecNumber>
    </recommendedName>
    <alternativeName>
        <fullName evidence="4">Biosynthesis of nicotinic acid protein 5</fullName>
    </alternativeName>
    <alternativeName>
        <fullName evidence="4">L-kynurenine hydrolase</fullName>
    </alternativeName>
</protein>
<feature type="binding site" evidence="4">
    <location>
        <position position="252"/>
    </location>
    <ligand>
        <name>pyridoxal 5'-phosphate</name>
        <dbReference type="ChEBI" id="CHEBI:597326"/>
    </ligand>
</feature>
<name>A0A1E3P5D4_WICAA</name>
<dbReference type="NCBIfam" id="TIGR01814">
    <property type="entry name" value="kynureninase"/>
    <property type="match status" value="1"/>
</dbReference>
<dbReference type="GeneID" id="30198820"/>
<dbReference type="Gene3D" id="3.90.1150.10">
    <property type="entry name" value="Aspartate Aminotransferase, domain 1"/>
    <property type="match status" value="1"/>
</dbReference>
<comment type="caution">
    <text evidence="4">Lacks conserved residue(s) required for the propagation of feature annotation.</text>
</comment>
<feature type="binding site" evidence="4">
    <location>
        <position position="286"/>
    </location>
    <ligand>
        <name>pyridoxal 5'-phosphate</name>
        <dbReference type="ChEBI" id="CHEBI:597326"/>
    </ligand>
</feature>
<keyword evidence="2 4" id="KW-0378">Hydrolase</keyword>
<dbReference type="GO" id="GO:0097053">
    <property type="term" value="P:L-kynurenine catabolic process"/>
    <property type="evidence" value="ECO:0007669"/>
    <property type="project" value="UniProtKB-UniRule"/>
</dbReference>
<dbReference type="STRING" id="683960.A0A1E3P5D4"/>
<dbReference type="GO" id="GO:0019441">
    <property type="term" value="P:L-tryptophan catabolic process to kynurenine"/>
    <property type="evidence" value="ECO:0007669"/>
    <property type="project" value="TreeGrafter"/>
</dbReference>
<feature type="modified residue" description="N6-(pyridoxal phosphate)lysine" evidence="4">
    <location>
        <position position="253"/>
    </location>
</feature>
<keyword evidence="1 4" id="KW-0662">Pyridine nucleotide biosynthesis</keyword>
<reference evidence="6 7" key="1">
    <citation type="journal article" date="2016" name="Proc. Natl. Acad. Sci. U.S.A.">
        <title>Comparative genomics of biotechnologically important yeasts.</title>
        <authorList>
            <person name="Riley R."/>
            <person name="Haridas S."/>
            <person name="Wolfe K.H."/>
            <person name="Lopes M.R."/>
            <person name="Hittinger C.T."/>
            <person name="Goeker M."/>
            <person name="Salamov A.A."/>
            <person name="Wisecaver J.H."/>
            <person name="Long T.M."/>
            <person name="Calvey C.H."/>
            <person name="Aerts A.L."/>
            <person name="Barry K.W."/>
            <person name="Choi C."/>
            <person name="Clum A."/>
            <person name="Coughlan A.Y."/>
            <person name="Deshpande S."/>
            <person name="Douglass A.P."/>
            <person name="Hanson S.J."/>
            <person name="Klenk H.-P."/>
            <person name="LaButti K.M."/>
            <person name="Lapidus A."/>
            <person name="Lindquist E.A."/>
            <person name="Lipzen A.M."/>
            <person name="Meier-Kolthoff J.P."/>
            <person name="Ohm R.A."/>
            <person name="Otillar R.P."/>
            <person name="Pangilinan J.L."/>
            <person name="Peng Y."/>
            <person name="Rokas A."/>
            <person name="Rosa C.A."/>
            <person name="Scheuner C."/>
            <person name="Sibirny A.A."/>
            <person name="Slot J.C."/>
            <person name="Stielow J.B."/>
            <person name="Sun H."/>
            <person name="Kurtzman C.P."/>
            <person name="Blackwell M."/>
            <person name="Grigoriev I.V."/>
            <person name="Jeffries T.W."/>
        </authorList>
    </citation>
    <scope>NUCLEOTIDE SEQUENCE [LARGE SCALE GENOMIC DNA]</scope>
    <source>
        <strain evidence="7">ATCC 58044 / CBS 1984 / NCYC 433 / NRRL Y-366-8</strain>
    </source>
</reference>
<evidence type="ECO:0000256" key="1">
    <source>
        <dbReference type="ARBA" id="ARBA00022642"/>
    </source>
</evidence>
<dbReference type="OrthoDB" id="5978656at2759"/>
<dbReference type="UniPathway" id="UPA00334">
    <property type="reaction ID" value="UER00455"/>
</dbReference>
<comment type="catalytic activity">
    <reaction evidence="5">
        <text>3-hydroxy-L-kynurenine + H2O = 3-hydroxyanthranilate + L-alanine + H(+)</text>
        <dbReference type="Rhea" id="RHEA:25143"/>
        <dbReference type="ChEBI" id="CHEBI:15377"/>
        <dbReference type="ChEBI" id="CHEBI:15378"/>
        <dbReference type="ChEBI" id="CHEBI:36559"/>
        <dbReference type="ChEBI" id="CHEBI:57972"/>
        <dbReference type="ChEBI" id="CHEBI:58125"/>
        <dbReference type="EC" id="3.7.1.3"/>
    </reaction>
</comment>
<dbReference type="Proteomes" id="UP000094112">
    <property type="component" value="Unassembled WGS sequence"/>
</dbReference>
<dbReference type="GO" id="GO:0030429">
    <property type="term" value="F:kynureninase activity"/>
    <property type="evidence" value="ECO:0007669"/>
    <property type="project" value="UniProtKB-UniRule"/>
</dbReference>
<evidence type="ECO:0000256" key="2">
    <source>
        <dbReference type="ARBA" id="ARBA00022801"/>
    </source>
</evidence>
<keyword evidence="4 5" id="KW-0963">Cytoplasm</keyword>
<dbReference type="EMBL" id="KV454209">
    <property type="protein sequence ID" value="ODQ60676.1"/>
    <property type="molecule type" value="Genomic_DNA"/>
</dbReference>
<comment type="function">
    <text evidence="4 5">Catalyzes the cleavage of L-kynurenine (L-Kyn) and L-3-hydroxykynurenine (L-3OHKyn) into anthranilic acid (AA) and 3-hydroxyanthranilic acid (3-OHAA), respectively.</text>
</comment>
<comment type="cofactor">
    <cofactor evidence="4 5">
        <name>pyridoxal 5'-phosphate</name>
        <dbReference type="ChEBI" id="CHEBI:597326"/>
    </cofactor>
</comment>
<comment type="subunit">
    <text evidence="4 5">Homodimer.</text>
</comment>
<evidence type="ECO:0000313" key="7">
    <source>
        <dbReference type="Proteomes" id="UP000094112"/>
    </source>
</evidence>